<dbReference type="GO" id="GO:0006355">
    <property type="term" value="P:regulation of DNA-templated transcription"/>
    <property type="evidence" value="ECO:0007669"/>
    <property type="project" value="InterPro"/>
</dbReference>
<evidence type="ECO:0000256" key="1">
    <source>
        <dbReference type="ARBA" id="ARBA00023015"/>
    </source>
</evidence>
<dbReference type="PROSITE" id="PS50043">
    <property type="entry name" value="HTH_LUXR_2"/>
    <property type="match status" value="1"/>
</dbReference>
<keyword evidence="2" id="KW-0238">DNA-binding</keyword>
<dbReference type="EMBL" id="CP011807">
    <property type="protein sequence ID" value="AKM32510.2"/>
    <property type="molecule type" value="Genomic_DNA"/>
</dbReference>
<evidence type="ECO:0000256" key="3">
    <source>
        <dbReference type="ARBA" id="ARBA00023163"/>
    </source>
</evidence>
<dbReference type="SUPFAM" id="SSF46894">
    <property type="entry name" value="C-terminal effector domain of the bipartite response regulators"/>
    <property type="match status" value="1"/>
</dbReference>
<keyword evidence="1" id="KW-0805">Transcription regulation</keyword>
<evidence type="ECO:0000313" key="5">
    <source>
        <dbReference type="EMBL" id="AKM32510.2"/>
    </source>
</evidence>
<dbReference type="PANTHER" id="PTHR44688:SF16">
    <property type="entry name" value="DNA-BINDING TRANSCRIPTIONAL ACTIVATOR DEVR_DOSR"/>
    <property type="match status" value="1"/>
</dbReference>
<dbReference type="InterPro" id="IPR005143">
    <property type="entry name" value="TF_LuxR_autoind-bd_dom"/>
</dbReference>
<dbReference type="SMART" id="SM00421">
    <property type="entry name" value="HTH_LUXR"/>
    <property type="match status" value="1"/>
</dbReference>
<dbReference type="InterPro" id="IPR000792">
    <property type="entry name" value="Tscrpt_reg_LuxR_C"/>
</dbReference>
<accession>A0A0H3WXZ9</accession>
<dbReference type="PRINTS" id="PR00038">
    <property type="entry name" value="HTHLUXR"/>
</dbReference>
<dbReference type="GO" id="GO:0003677">
    <property type="term" value="F:DNA binding"/>
    <property type="evidence" value="ECO:0007669"/>
    <property type="project" value="UniProtKB-KW"/>
</dbReference>
<keyword evidence="6" id="KW-1185">Reference proteome</keyword>
<dbReference type="SUPFAM" id="SSF75516">
    <property type="entry name" value="Pheromone-binding domain of LuxR-like quorum-sensing transcription factors"/>
    <property type="match status" value="1"/>
</dbReference>
<dbReference type="Pfam" id="PF00196">
    <property type="entry name" value="GerE"/>
    <property type="match status" value="1"/>
</dbReference>
<protein>
    <recommendedName>
        <fullName evidence="4">HTH luxR-type domain-containing protein</fullName>
    </recommendedName>
</protein>
<dbReference type="STRING" id="656179.AB870_04595"/>
<dbReference type="AlphaFoldDB" id="A0A0H3WXZ9"/>
<organism evidence="5 6">
    <name type="scientific">Pandoraea faecigallinarum</name>
    <dbReference type="NCBI Taxonomy" id="656179"/>
    <lineage>
        <taxon>Bacteria</taxon>
        <taxon>Pseudomonadati</taxon>
        <taxon>Pseudomonadota</taxon>
        <taxon>Betaproteobacteria</taxon>
        <taxon>Burkholderiales</taxon>
        <taxon>Burkholderiaceae</taxon>
        <taxon>Pandoraea</taxon>
    </lineage>
</organism>
<evidence type="ECO:0000256" key="2">
    <source>
        <dbReference type="ARBA" id="ARBA00023125"/>
    </source>
</evidence>
<proteinExistence type="predicted"/>
<reference evidence="5" key="1">
    <citation type="submission" date="2016-06" db="EMBL/GenBank/DDBJ databases">
        <title>Complete Genome Sequence of Pandoraea faecigallinarum DSM-23572.</title>
        <authorList>
            <person name="Yong D."/>
            <person name="Ee R."/>
            <person name="Lim Y.-L."/>
            <person name="Yin W.-F."/>
            <person name="Chan K.-G."/>
        </authorList>
    </citation>
    <scope>NUCLEOTIDE SEQUENCE</scope>
    <source>
        <strain evidence="5">DSM 23572</strain>
    </source>
</reference>
<dbReference type="Proteomes" id="UP000035651">
    <property type="component" value="Chromosome"/>
</dbReference>
<evidence type="ECO:0000259" key="4">
    <source>
        <dbReference type="PROSITE" id="PS50043"/>
    </source>
</evidence>
<feature type="domain" description="HTH luxR-type" evidence="4">
    <location>
        <begin position="193"/>
        <end position="258"/>
    </location>
</feature>
<dbReference type="CDD" id="cd06170">
    <property type="entry name" value="LuxR_C_like"/>
    <property type="match status" value="1"/>
</dbReference>
<dbReference type="InterPro" id="IPR016032">
    <property type="entry name" value="Sig_transdc_resp-reg_C-effctor"/>
</dbReference>
<dbReference type="OrthoDB" id="9774661at2"/>
<dbReference type="Gene3D" id="3.30.450.80">
    <property type="entry name" value="Transcription factor LuxR-like, autoinducer-binding domain"/>
    <property type="match status" value="1"/>
</dbReference>
<gene>
    <name evidence="5" type="ORF">AB870_04595</name>
</gene>
<dbReference type="KEGG" id="pfg:AB870_04595"/>
<dbReference type="Gene3D" id="1.10.10.10">
    <property type="entry name" value="Winged helix-like DNA-binding domain superfamily/Winged helix DNA-binding domain"/>
    <property type="match status" value="1"/>
</dbReference>
<keyword evidence="3" id="KW-0804">Transcription</keyword>
<sequence length="258" mass="29016">MVSLQNTVERTSIGPIPLEAIMSALMHLLETIHDDCSGITDSQKLFQQIDSFSKRIGFEFCSYGFRHHRSATQSEVRVFDSYPEGWMAHYGKCGYLDVDPTVAVGAHTESLVLWRDPALPKADALWRDAHDFGLNHGIARSSWGPHGEFGLLSFSRSTESLTPVELNSLQVGMGVLANYTHESMSRLLRPQRPPFDITLLSVREREVLLWTAEGKTADEIGDILGISTRTVNFHIRNCLDKTGCRNKVQSAIRLVMWR</sequence>
<dbReference type="InterPro" id="IPR036388">
    <property type="entry name" value="WH-like_DNA-bd_sf"/>
</dbReference>
<evidence type="ECO:0000313" key="6">
    <source>
        <dbReference type="Proteomes" id="UP000035651"/>
    </source>
</evidence>
<dbReference type="PANTHER" id="PTHR44688">
    <property type="entry name" value="DNA-BINDING TRANSCRIPTIONAL ACTIVATOR DEVR_DOSR"/>
    <property type="match status" value="1"/>
</dbReference>
<name>A0A0H3WXZ9_9BURK</name>
<dbReference type="Pfam" id="PF03472">
    <property type="entry name" value="Autoind_bind"/>
    <property type="match status" value="1"/>
</dbReference>
<dbReference type="InterPro" id="IPR036693">
    <property type="entry name" value="TF_LuxR_autoind-bd_dom_sf"/>
</dbReference>